<gene>
    <name evidence="1" type="ORF">QP792_07765</name>
</gene>
<organism evidence="1 2">
    <name type="scientific">Neisseria mucosa</name>
    <dbReference type="NCBI Taxonomy" id="488"/>
    <lineage>
        <taxon>Bacteria</taxon>
        <taxon>Pseudomonadati</taxon>
        <taxon>Pseudomonadota</taxon>
        <taxon>Betaproteobacteria</taxon>
        <taxon>Neisseriales</taxon>
        <taxon>Neisseriaceae</taxon>
        <taxon>Neisseria</taxon>
    </lineage>
</organism>
<evidence type="ECO:0000313" key="1">
    <source>
        <dbReference type="EMBL" id="MDK8362104.1"/>
    </source>
</evidence>
<protein>
    <submittedName>
        <fullName evidence="1">Uncharacterized protein</fullName>
    </submittedName>
</protein>
<comment type="caution">
    <text evidence="1">The sequence shown here is derived from an EMBL/GenBank/DDBJ whole genome shotgun (WGS) entry which is preliminary data.</text>
</comment>
<reference evidence="1" key="1">
    <citation type="submission" date="2023-05" db="EMBL/GenBank/DDBJ databases">
        <title>Genomic Catalog of Human Bladder Bacteria.</title>
        <authorList>
            <person name="Du J."/>
        </authorList>
    </citation>
    <scope>NUCLEOTIDE SEQUENCE</scope>
    <source>
        <strain evidence="1">UMB7974B</strain>
    </source>
</reference>
<accession>A0AAW6ZCT7</accession>
<dbReference type="AlphaFoldDB" id="A0AAW6ZCT7"/>
<dbReference type="RefSeq" id="WP_267894565.1">
    <property type="nucleotide sequence ID" value="NZ_JASOLC010000005.1"/>
</dbReference>
<evidence type="ECO:0000313" key="2">
    <source>
        <dbReference type="Proteomes" id="UP001240589"/>
    </source>
</evidence>
<name>A0AAW6ZCT7_NEIMU</name>
<dbReference type="Proteomes" id="UP001240589">
    <property type="component" value="Unassembled WGS sequence"/>
</dbReference>
<sequence>METFAGLSGTHNTAFQTTCAIQHLLLERQPYLKDRKLKISNAD</sequence>
<proteinExistence type="predicted"/>
<dbReference type="EMBL" id="JASPBL010000035">
    <property type="protein sequence ID" value="MDK8362104.1"/>
    <property type="molecule type" value="Genomic_DNA"/>
</dbReference>